<dbReference type="InterPro" id="IPR042274">
    <property type="entry name" value="YycH/YycI_2"/>
</dbReference>
<evidence type="ECO:0000313" key="2">
    <source>
        <dbReference type="Proteomes" id="UP000724672"/>
    </source>
</evidence>
<gene>
    <name evidence="1" type="ORF">GOQ27_08510</name>
</gene>
<sequence>MDKGKINTFILTTLFIMSLFLASKTLFDTNNDLFSSLGDNKYDSSKDLIISQIISPKRILVNYSEGTHTIVYSNEKDDLWGKATVIIKDTFMNDMLNITEITSKELIDEKSEKSINLEFPDEIPIRLLSKALDMPIPTNIEGNIESIKDVYIRIGNESYIILSNEEKVIKINDLTYDSDDLDKSIENLKNSRDFVNYWPGRIILGTKEDVYIPTSVPSNKKNIKVKNDIDVIDTTKKKNEYSEKIPQNNLEDIHRAEDNSHIDKIAEGFFDKDLSYLRKIVDNSGAIVYMYNQNTGLLVYPNGLIEYSNTLDNVTIERNLYESFNTIIEFVTTKDRLPEESYLSNIEEIESEDGSKGYRFTFEYNIQGRPVYINNINSENKQLMKPLIVEVFNDQVKSYKRFYRDSIFEEETRIYGEERMTPEEIIEKNMDEIIRDFINDENSIAKNMEQKIREIIVSSIDNVSLGYYDNAKEYYNTPLDDVWVIDIGKKRYIFDTSDGTKLDVESID</sequence>
<dbReference type="RefSeq" id="WP_203366430.1">
    <property type="nucleotide sequence ID" value="NZ_WSFT01000036.1"/>
</dbReference>
<dbReference type="Gene3D" id="3.30.310.160">
    <property type="entry name" value="YycH protein, domain 2"/>
    <property type="match status" value="1"/>
</dbReference>
<proteinExistence type="predicted"/>
<evidence type="ECO:0008006" key="3">
    <source>
        <dbReference type="Google" id="ProtNLM"/>
    </source>
</evidence>
<keyword evidence="2" id="KW-1185">Reference proteome</keyword>
<reference evidence="1" key="1">
    <citation type="submission" date="2019-12" db="EMBL/GenBank/DDBJ databases">
        <title>Clostridiaceae gen. nov. sp. nov., isolated from sediment in Xinjiang, China.</title>
        <authorList>
            <person name="Zhang R."/>
        </authorList>
    </citation>
    <scope>NUCLEOTIDE SEQUENCE</scope>
    <source>
        <strain evidence="1">D2Q-11</strain>
    </source>
</reference>
<comment type="caution">
    <text evidence="1">The sequence shown here is derived from an EMBL/GenBank/DDBJ whole genome shotgun (WGS) entry which is preliminary data.</text>
</comment>
<accession>A0A942UXA2</accession>
<dbReference type="AlphaFoldDB" id="A0A942UXA2"/>
<protein>
    <recommendedName>
        <fullName evidence="3">Two-component signal transduction system YycFG, regulatory protein YycH</fullName>
    </recommendedName>
</protein>
<organism evidence="1 2">
    <name type="scientific">Anaeromonas frigoriresistens</name>
    <dbReference type="NCBI Taxonomy" id="2683708"/>
    <lineage>
        <taxon>Bacteria</taxon>
        <taxon>Bacillati</taxon>
        <taxon>Bacillota</taxon>
        <taxon>Tissierellia</taxon>
        <taxon>Tissierellales</taxon>
        <taxon>Thermohalobacteraceae</taxon>
        <taxon>Anaeromonas</taxon>
    </lineage>
</organism>
<dbReference type="EMBL" id="WSFT01000036">
    <property type="protein sequence ID" value="MBS4538504.1"/>
    <property type="molecule type" value="Genomic_DNA"/>
</dbReference>
<name>A0A942UXA2_9FIRM</name>
<dbReference type="Proteomes" id="UP000724672">
    <property type="component" value="Unassembled WGS sequence"/>
</dbReference>
<evidence type="ECO:0000313" key="1">
    <source>
        <dbReference type="EMBL" id="MBS4538504.1"/>
    </source>
</evidence>